<sequence>MSVSSGKGGGDGDCQGPERNPHPAVAAAAGSRASGSDIPAESPEESCEMTSVLATRSLDDFKNVSEDGWRYKPEGSYLPPVGASRKRSLSSLLQQKLGLYLALNLVVGGYSTDYSFAAKHYEAQVVAIWCAVVWTYG</sequence>
<dbReference type="EMBL" id="OU963863">
    <property type="protein sequence ID" value="CAH0384890.1"/>
    <property type="molecule type" value="Genomic_DNA"/>
</dbReference>
<dbReference type="AlphaFoldDB" id="A0A9P0A655"/>
<reference evidence="2" key="1">
    <citation type="submission" date="2021-12" db="EMBL/GenBank/DDBJ databases">
        <authorList>
            <person name="King R."/>
        </authorList>
    </citation>
    <scope>NUCLEOTIDE SEQUENCE</scope>
</reference>
<feature type="compositionally biased region" description="Low complexity" evidence="1">
    <location>
        <begin position="24"/>
        <end position="36"/>
    </location>
</feature>
<organism evidence="2 3">
    <name type="scientific">Bemisia tabaci</name>
    <name type="common">Sweetpotato whitefly</name>
    <name type="synonym">Aleurodes tabaci</name>
    <dbReference type="NCBI Taxonomy" id="7038"/>
    <lineage>
        <taxon>Eukaryota</taxon>
        <taxon>Metazoa</taxon>
        <taxon>Ecdysozoa</taxon>
        <taxon>Arthropoda</taxon>
        <taxon>Hexapoda</taxon>
        <taxon>Insecta</taxon>
        <taxon>Pterygota</taxon>
        <taxon>Neoptera</taxon>
        <taxon>Paraneoptera</taxon>
        <taxon>Hemiptera</taxon>
        <taxon>Sternorrhyncha</taxon>
        <taxon>Aleyrodoidea</taxon>
        <taxon>Aleyrodidae</taxon>
        <taxon>Aleyrodinae</taxon>
        <taxon>Bemisia</taxon>
    </lineage>
</organism>
<evidence type="ECO:0000313" key="2">
    <source>
        <dbReference type="EMBL" id="CAH0384890.1"/>
    </source>
</evidence>
<proteinExistence type="predicted"/>
<gene>
    <name evidence="2" type="ORF">BEMITA_LOCUS4176</name>
</gene>
<evidence type="ECO:0000313" key="3">
    <source>
        <dbReference type="Proteomes" id="UP001152759"/>
    </source>
</evidence>
<feature type="region of interest" description="Disordered" evidence="1">
    <location>
        <begin position="1"/>
        <end position="46"/>
    </location>
</feature>
<dbReference type="Proteomes" id="UP001152759">
    <property type="component" value="Chromosome 2"/>
</dbReference>
<evidence type="ECO:0000256" key="1">
    <source>
        <dbReference type="SAM" id="MobiDB-lite"/>
    </source>
</evidence>
<feature type="compositionally biased region" description="Gly residues" evidence="1">
    <location>
        <begin position="1"/>
        <end position="13"/>
    </location>
</feature>
<name>A0A9P0A655_BEMTA</name>
<protein>
    <submittedName>
        <fullName evidence="2">Uncharacterized protein</fullName>
    </submittedName>
</protein>
<keyword evidence="3" id="KW-1185">Reference proteome</keyword>
<accession>A0A9P0A655</accession>